<evidence type="ECO:0000313" key="3">
    <source>
        <dbReference type="Proteomes" id="UP000828390"/>
    </source>
</evidence>
<accession>A0A9D4NLI8</accession>
<dbReference type="Proteomes" id="UP000828390">
    <property type="component" value="Unassembled WGS sequence"/>
</dbReference>
<reference evidence="2" key="1">
    <citation type="journal article" date="2019" name="bioRxiv">
        <title>The Genome of the Zebra Mussel, Dreissena polymorpha: A Resource for Invasive Species Research.</title>
        <authorList>
            <person name="McCartney M.A."/>
            <person name="Auch B."/>
            <person name="Kono T."/>
            <person name="Mallez S."/>
            <person name="Zhang Y."/>
            <person name="Obille A."/>
            <person name="Becker A."/>
            <person name="Abrahante J.E."/>
            <person name="Garbe J."/>
            <person name="Badalamenti J.P."/>
            <person name="Herman A."/>
            <person name="Mangelson H."/>
            <person name="Liachko I."/>
            <person name="Sullivan S."/>
            <person name="Sone E.D."/>
            <person name="Koren S."/>
            <person name="Silverstein K.A.T."/>
            <person name="Beckman K.B."/>
            <person name="Gohl D.M."/>
        </authorList>
    </citation>
    <scope>NUCLEOTIDE SEQUENCE</scope>
    <source>
        <strain evidence="2">Duluth1</strain>
        <tissue evidence="2">Whole animal</tissue>
    </source>
</reference>
<proteinExistence type="predicted"/>
<dbReference type="AlphaFoldDB" id="A0A9D4NLI8"/>
<feature type="region of interest" description="Disordered" evidence="1">
    <location>
        <begin position="44"/>
        <end position="103"/>
    </location>
</feature>
<reference evidence="2" key="2">
    <citation type="submission" date="2020-11" db="EMBL/GenBank/DDBJ databases">
        <authorList>
            <person name="McCartney M.A."/>
            <person name="Auch B."/>
            <person name="Kono T."/>
            <person name="Mallez S."/>
            <person name="Becker A."/>
            <person name="Gohl D.M."/>
            <person name="Silverstein K.A.T."/>
            <person name="Koren S."/>
            <person name="Bechman K.B."/>
            <person name="Herman A."/>
            <person name="Abrahante J.E."/>
            <person name="Garbe J."/>
        </authorList>
    </citation>
    <scope>NUCLEOTIDE SEQUENCE</scope>
    <source>
        <strain evidence="2">Duluth1</strain>
        <tissue evidence="2">Whole animal</tissue>
    </source>
</reference>
<gene>
    <name evidence="2" type="ORF">DPMN_019722</name>
</gene>
<dbReference type="EMBL" id="JAIWYP010000001">
    <property type="protein sequence ID" value="KAH3895557.1"/>
    <property type="molecule type" value="Genomic_DNA"/>
</dbReference>
<protein>
    <submittedName>
        <fullName evidence="2">Uncharacterized protein</fullName>
    </submittedName>
</protein>
<keyword evidence="3" id="KW-1185">Reference proteome</keyword>
<evidence type="ECO:0000313" key="2">
    <source>
        <dbReference type="EMBL" id="KAH3895557.1"/>
    </source>
</evidence>
<name>A0A9D4NLI8_DREPO</name>
<evidence type="ECO:0000256" key="1">
    <source>
        <dbReference type="SAM" id="MobiDB-lite"/>
    </source>
</evidence>
<comment type="caution">
    <text evidence="2">The sequence shown here is derived from an EMBL/GenBank/DDBJ whole genome shotgun (WGS) entry which is preliminary data.</text>
</comment>
<sequence>MSYEKHDKTNADDNSDNAWYVGGDIYYYCYINYWYTASIANDANDAYYNDDDDDDDDNDDDDVGDDDEEEESESEESDSVEEEEEEDIQDNGDYSCGIYMGAE</sequence>
<organism evidence="2 3">
    <name type="scientific">Dreissena polymorpha</name>
    <name type="common">Zebra mussel</name>
    <name type="synonym">Mytilus polymorpha</name>
    <dbReference type="NCBI Taxonomy" id="45954"/>
    <lineage>
        <taxon>Eukaryota</taxon>
        <taxon>Metazoa</taxon>
        <taxon>Spiralia</taxon>
        <taxon>Lophotrochozoa</taxon>
        <taxon>Mollusca</taxon>
        <taxon>Bivalvia</taxon>
        <taxon>Autobranchia</taxon>
        <taxon>Heteroconchia</taxon>
        <taxon>Euheterodonta</taxon>
        <taxon>Imparidentia</taxon>
        <taxon>Neoheterodontei</taxon>
        <taxon>Myida</taxon>
        <taxon>Dreissenoidea</taxon>
        <taxon>Dreissenidae</taxon>
        <taxon>Dreissena</taxon>
    </lineage>
</organism>
<feature type="compositionally biased region" description="Acidic residues" evidence="1">
    <location>
        <begin position="48"/>
        <end position="90"/>
    </location>
</feature>